<evidence type="ECO:0000313" key="3">
    <source>
        <dbReference type="Proteomes" id="UP000887572"/>
    </source>
</evidence>
<dbReference type="PANTHER" id="PTHR46188">
    <property type="entry name" value="BOLA-LIKE PROTEIN 3"/>
    <property type="match status" value="1"/>
</dbReference>
<accession>A0A914GRG4</accession>
<dbReference type="WBParaSite" id="Gr19_v10_g10493.t1">
    <property type="protein sequence ID" value="Gr19_v10_g10493.t1"/>
    <property type="gene ID" value="Gr19_v10_g10493"/>
</dbReference>
<dbReference type="Proteomes" id="UP000887572">
    <property type="component" value="Unplaced"/>
</dbReference>
<dbReference type="InterPro" id="IPR002634">
    <property type="entry name" value="BolA"/>
</dbReference>
<dbReference type="InterPro" id="IPR036065">
    <property type="entry name" value="BolA-like_sf"/>
</dbReference>
<keyword evidence="3" id="KW-1185">Reference proteome</keyword>
<sequence length="121" mass="13457">MSIWRRLPFRKALPFIHSGESAVLGLVPSSTPFFVFRSVPSLIAFRTFADGHMADEGETDGSLVHVEDISGGCGAMFHVRVESPQFSGMTRVNQHKMINEVLRSEIRDMHGITIETKALVK</sequence>
<protein>
    <submittedName>
        <fullName evidence="4">BolA-like protein 3</fullName>
    </submittedName>
</protein>
<dbReference type="AlphaFoldDB" id="A0A914GRG4"/>
<dbReference type="SUPFAM" id="SSF82657">
    <property type="entry name" value="BolA-like"/>
    <property type="match status" value="1"/>
</dbReference>
<proteinExistence type="inferred from homology"/>
<evidence type="ECO:0000313" key="4">
    <source>
        <dbReference type="WBParaSite" id="Gr19_v10_g10493.t1"/>
    </source>
</evidence>
<evidence type="ECO:0000256" key="2">
    <source>
        <dbReference type="RuleBase" id="RU003860"/>
    </source>
</evidence>
<organism evidence="3 4">
    <name type="scientific">Globodera rostochiensis</name>
    <name type="common">Golden nematode worm</name>
    <name type="synonym">Heterodera rostochiensis</name>
    <dbReference type="NCBI Taxonomy" id="31243"/>
    <lineage>
        <taxon>Eukaryota</taxon>
        <taxon>Metazoa</taxon>
        <taxon>Ecdysozoa</taxon>
        <taxon>Nematoda</taxon>
        <taxon>Chromadorea</taxon>
        <taxon>Rhabditida</taxon>
        <taxon>Tylenchina</taxon>
        <taxon>Tylenchomorpha</taxon>
        <taxon>Tylenchoidea</taxon>
        <taxon>Heteroderidae</taxon>
        <taxon>Heteroderinae</taxon>
        <taxon>Globodera</taxon>
    </lineage>
</organism>
<reference evidence="4" key="1">
    <citation type="submission" date="2022-11" db="UniProtKB">
        <authorList>
            <consortium name="WormBaseParasite"/>
        </authorList>
    </citation>
    <scope>IDENTIFICATION</scope>
</reference>
<comment type="similarity">
    <text evidence="1 2">Belongs to the BolA/IbaG family.</text>
</comment>
<dbReference type="GO" id="GO:0005759">
    <property type="term" value="C:mitochondrial matrix"/>
    <property type="evidence" value="ECO:0007669"/>
    <property type="project" value="TreeGrafter"/>
</dbReference>
<dbReference type="PANTHER" id="PTHR46188:SF1">
    <property type="entry name" value="BOLA-LIKE PROTEIN 3"/>
    <property type="match status" value="1"/>
</dbReference>
<evidence type="ECO:0000256" key="1">
    <source>
        <dbReference type="ARBA" id="ARBA00005578"/>
    </source>
</evidence>
<dbReference type="InterPro" id="IPR052275">
    <property type="entry name" value="Mt_Fe-S_assembly_factor"/>
</dbReference>
<dbReference type="Gene3D" id="3.30.300.90">
    <property type="entry name" value="BolA-like"/>
    <property type="match status" value="1"/>
</dbReference>
<dbReference type="Pfam" id="PF01722">
    <property type="entry name" value="BolA"/>
    <property type="match status" value="1"/>
</dbReference>
<name>A0A914GRG4_GLORO</name>